<dbReference type="GO" id="GO:0008289">
    <property type="term" value="F:lipid binding"/>
    <property type="evidence" value="ECO:0007669"/>
    <property type="project" value="InterPro"/>
</dbReference>
<reference evidence="5" key="2">
    <citation type="submission" date="2008-08" db="EMBL/GenBank/DDBJ databases">
        <authorList>
            <consortium name="Diatom Consortium"/>
            <person name="Grigoriev I."/>
            <person name="Grimwood J."/>
            <person name="Kuo A."/>
            <person name="Otillar R.P."/>
            <person name="Salamov A."/>
            <person name="Detter J.C."/>
            <person name="Lindquist E."/>
            <person name="Shapiro H."/>
            <person name="Lucas S."/>
            <person name="Glavina del Rio T."/>
            <person name="Pitluck S."/>
            <person name="Rokhsar D."/>
            <person name="Bowler C."/>
        </authorList>
    </citation>
    <scope>GENOME REANNOTATION</scope>
    <source>
        <strain evidence="5">CCAP 1055/1</strain>
    </source>
</reference>
<dbReference type="GeneID" id="7200968"/>
<feature type="transmembrane region" description="Helical" evidence="2">
    <location>
        <begin position="888"/>
        <end position="909"/>
    </location>
</feature>
<dbReference type="SUPFAM" id="SSF55394">
    <property type="entry name" value="Bactericidal permeability-increasing protein, BPI"/>
    <property type="match status" value="1"/>
</dbReference>
<dbReference type="KEGG" id="pti:PHATRDRAFT_45870"/>
<dbReference type="Proteomes" id="UP000000759">
    <property type="component" value="Chromosome 8"/>
</dbReference>
<dbReference type="Gene3D" id="3.15.10.10">
    <property type="entry name" value="Bactericidal permeability-increasing protein, domain 1"/>
    <property type="match status" value="1"/>
</dbReference>
<accession>B7FYZ3</accession>
<evidence type="ECO:0000256" key="1">
    <source>
        <dbReference type="SAM" id="MobiDB-lite"/>
    </source>
</evidence>
<protein>
    <submittedName>
        <fullName evidence="4">Uncharacterized protein</fullName>
    </submittedName>
</protein>
<gene>
    <name evidence="4" type="ORF">PHATRDRAFT_45870</name>
</gene>
<dbReference type="PANTHER" id="PTHR34730:SF1">
    <property type="entry name" value="PARAQUAT-INDUCIBLE PROTEIN A"/>
    <property type="match status" value="1"/>
</dbReference>
<feature type="transmembrane region" description="Helical" evidence="2">
    <location>
        <begin position="1344"/>
        <end position="1365"/>
    </location>
</feature>
<keyword evidence="2" id="KW-0472">Membrane</keyword>
<keyword evidence="2" id="KW-0812">Transmembrane</keyword>
<dbReference type="InParanoid" id="B7FYZ3"/>
<dbReference type="OrthoDB" id="422471at2759"/>
<feature type="chain" id="PRO_5002855620" evidence="3">
    <location>
        <begin position="21"/>
        <end position="1468"/>
    </location>
</feature>
<feature type="transmembrane region" description="Helical" evidence="2">
    <location>
        <begin position="963"/>
        <end position="986"/>
    </location>
</feature>
<evidence type="ECO:0000313" key="5">
    <source>
        <dbReference type="Proteomes" id="UP000000759"/>
    </source>
</evidence>
<feature type="transmembrane region" description="Helical" evidence="2">
    <location>
        <begin position="1173"/>
        <end position="1190"/>
    </location>
</feature>
<dbReference type="PANTHER" id="PTHR34730">
    <property type="entry name" value="UNNAMED PRODUCT"/>
    <property type="match status" value="1"/>
</dbReference>
<feature type="region of interest" description="Disordered" evidence="1">
    <location>
        <begin position="1415"/>
        <end position="1443"/>
    </location>
</feature>
<evidence type="ECO:0000256" key="2">
    <source>
        <dbReference type="SAM" id="Phobius"/>
    </source>
</evidence>
<dbReference type="RefSeq" id="XP_002180253.1">
    <property type="nucleotide sequence ID" value="XM_002180217.1"/>
</dbReference>
<reference evidence="4 5" key="1">
    <citation type="journal article" date="2008" name="Nature">
        <title>The Phaeodactylum genome reveals the evolutionary history of diatom genomes.</title>
        <authorList>
            <person name="Bowler C."/>
            <person name="Allen A.E."/>
            <person name="Badger J.H."/>
            <person name="Grimwood J."/>
            <person name="Jabbari K."/>
            <person name="Kuo A."/>
            <person name="Maheswari U."/>
            <person name="Martens C."/>
            <person name="Maumus F."/>
            <person name="Otillar R.P."/>
            <person name="Rayko E."/>
            <person name="Salamov A."/>
            <person name="Vandepoele K."/>
            <person name="Beszteri B."/>
            <person name="Gruber A."/>
            <person name="Heijde M."/>
            <person name="Katinka M."/>
            <person name="Mock T."/>
            <person name="Valentin K."/>
            <person name="Verret F."/>
            <person name="Berges J.A."/>
            <person name="Brownlee C."/>
            <person name="Cadoret J.P."/>
            <person name="Chiovitti A."/>
            <person name="Choi C.J."/>
            <person name="Coesel S."/>
            <person name="De Martino A."/>
            <person name="Detter J.C."/>
            <person name="Durkin C."/>
            <person name="Falciatore A."/>
            <person name="Fournet J."/>
            <person name="Haruta M."/>
            <person name="Huysman M.J."/>
            <person name="Jenkins B.D."/>
            <person name="Jiroutova K."/>
            <person name="Jorgensen R.E."/>
            <person name="Joubert Y."/>
            <person name="Kaplan A."/>
            <person name="Kroger N."/>
            <person name="Kroth P.G."/>
            <person name="La Roche J."/>
            <person name="Lindquist E."/>
            <person name="Lommer M."/>
            <person name="Martin-Jezequel V."/>
            <person name="Lopez P.J."/>
            <person name="Lucas S."/>
            <person name="Mangogna M."/>
            <person name="McGinnis K."/>
            <person name="Medlin L.K."/>
            <person name="Montsant A."/>
            <person name="Oudot-Le Secq M.P."/>
            <person name="Napoli C."/>
            <person name="Obornik M."/>
            <person name="Parker M.S."/>
            <person name="Petit J.L."/>
            <person name="Porcel B.M."/>
            <person name="Poulsen N."/>
            <person name="Robison M."/>
            <person name="Rychlewski L."/>
            <person name="Rynearson T.A."/>
            <person name="Schmutz J."/>
            <person name="Shapiro H."/>
            <person name="Siaut M."/>
            <person name="Stanley M."/>
            <person name="Sussman M.R."/>
            <person name="Taylor A.R."/>
            <person name="Vardi A."/>
            <person name="von Dassow P."/>
            <person name="Vyverman W."/>
            <person name="Willis A."/>
            <person name="Wyrwicz L.S."/>
            <person name="Rokhsar D.S."/>
            <person name="Weissenbach J."/>
            <person name="Armbrust E.V."/>
            <person name="Green B.R."/>
            <person name="Van de Peer Y."/>
            <person name="Grigoriev I.V."/>
        </authorList>
    </citation>
    <scope>NUCLEOTIDE SEQUENCE [LARGE SCALE GENOMIC DNA]</scope>
    <source>
        <strain evidence="4 5">CCAP 1055/1</strain>
    </source>
</reference>
<feature type="transmembrane region" description="Helical" evidence="2">
    <location>
        <begin position="1026"/>
        <end position="1051"/>
    </location>
</feature>
<organism evidence="4 5">
    <name type="scientific">Phaeodactylum tricornutum (strain CCAP 1055/1)</name>
    <dbReference type="NCBI Taxonomy" id="556484"/>
    <lineage>
        <taxon>Eukaryota</taxon>
        <taxon>Sar</taxon>
        <taxon>Stramenopiles</taxon>
        <taxon>Ochrophyta</taxon>
        <taxon>Bacillariophyta</taxon>
        <taxon>Bacillariophyceae</taxon>
        <taxon>Bacillariophycidae</taxon>
        <taxon>Naviculales</taxon>
        <taxon>Phaeodactylaceae</taxon>
        <taxon>Phaeodactylum</taxon>
    </lineage>
</organism>
<feature type="transmembrane region" description="Helical" evidence="2">
    <location>
        <begin position="1109"/>
        <end position="1131"/>
    </location>
</feature>
<keyword evidence="2" id="KW-1133">Transmembrane helix</keyword>
<evidence type="ECO:0000256" key="3">
    <source>
        <dbReference type="SAM" id="SignalP"/>
    </source>
</evidence>
<evidence type="ECO:0000313" key="4">
    <source>
        <dbReference type="EMBL" id="EEC48444.1"/>
    </source>
</evidence>
<dbReference type="InterPro" id="IPR017943">
    <property type="entry name" value="Bactericidal_perm-incr_a/b_dom"/>
</dbReference>
<sequence>MRKVPLWMLMWAILAGFGVSLAPWRGSIDVSPLPERSLFTITEPSLPKECRNHTSKSRYDPLACWLLHLKVSIPDQSFSKAFLTIEIRDLSCTNFVVEDIDSSYDPSNRNASTSDQNTGTDPLLDLSVANISALCHGSYKSSGVGGNMQAQLQADAGSTNPALAWSLLVQSDHNNSAALKQPVGVVSSHFAATLAVTDLHFTGSASAKIINLFSTTIKHYVSDALGAQLGPLIKSSVDPLLTQYLRIADDFLRPYLGQARERTAERQETESLKEDRELPDQRRLSMQQFGTVATASLVDFTTELPVLTGSLKILNEFTREYLQQGFLQHWLPRKVVNYAVSPFEIRTTAPDEHCGFLFDGVNGIIQSILHNTNGTIHLPVPPRLERISFVLAHYGEIELQLHDWSLSGLDQWEVLRVLDPRDAHEFVTRFVSVGKISLRSDVKLIVTGIPGGVFQGDPLEESFAIHLNSTALDILAVLSAQVDRFGFQNVTVGMFLDALQGLFDGDHSRLPCLVAPIQSLFLSEFAARLNLNGIRIIPQMQSTRHLKTEAASLEQDLDVLLNHGLDLFLTEYQPFLTQALYGLSYGPVETHVNEFLKTIVTHAQDGICPLPPSDESYPQLVNFTRIPWLERFQAFSRLPSTLERINDFLVCTSNYLTGAILEQLSSSLDSGMPRKDVGSSVIIKELAVLDVGSVRDFRVLSSERDGMHLYNKVDYGTGNATSALPPRLAVSVEATYAPANVSAALNITIQLDDMHLMGGSILHYDINRLKGMPMAQVLRRGQCGLAPMNEFNLYGYSGQLGAFGALLNATVNSNGSNTIFIIGSDKYPSVNETASAILAWVVRSTRDILSLSSVSMLARADDLCKDYSIPERKRNDDANGPQDDMPSAASILLVVAACFLLAQPALLLLHRTPDAMPDSRLTGVSLTEPLLPSRLTDSDCIEDMTTVDRVNDSMMHSPYIPGLVRVVVPIGIIGTIVLLLASNLSIGANVDLVISLGDKTIQLPSLFTFGLLNTARDMLKARIYPLFLLVVVFSGIWPYVKLVLMFVAWVVPKASLSPDFRGRMLMALDSLGKFSLVDTYVLVLMLVAFRYHLDVTNEVEVDVYVSPGFGFYGFLLATSLSLIAGHLLVFFHRRCEIHLVNLKTIMPLEPLCEHLFNVEGGLSRKLSGLCQRLLLGTSFATIILLGVGVARKSFQFEFDGLAGLALGDKKIAEYSLLSLGSSIPMSAQEPLSIGIRCLQLAFYFYAVVTPFVCLTLLTILFVWPLSLQRQLLVLTLAEIANAWSAIEVFALSIVAALLQISTFSSFIIGHRCDLINDILKEYFAETDTDHATCYTVRSTVKWDAAFLVAGVLLNSLVVSLTLRVAHAAVDERQVHESALQMDSPLSGSRPPRHSIVAGWAQSPWTSWMLQRPTNEENSSHVSSVVGPPANALVEPSSPWKQNGFTDEWKEAAERDPAWKEWKEATNVT</sequence>
<name>B7FYZ3_PHATC</name>
<feature type="signal peptide" evidence="3">
    <location>
        <begin position="1"/>
        <end position="20"/>
    </location>
</feature>
<dbReference type="OMA" id="WSAIEVF"/>
<dbReference type="eggNOG" id="ENOG502QS2P">
    <property type="taxonomic scope" value="Eukaryota"/>
</dbReference>
<dbReference type="HOGENOM" id="CLU_253274_0_0_1"/>
<dbReference type="PaxDb" id="2850-Phatr45870"/>
<keyword evidence="3" id="KW-0732">Signal</keyword>
<keyword evidence="5" id="KW-1185">Reference proteome</keyword>
<proteinExistence type="predicted"/>
<feature type="transmembrane region" description="Helical" evidence="2">
    <location>
        <begin position="1242"/>
        <end position="1264"/>
    </location>
</feature>
<feature type="transmembrane region" description="Helical" evidence="2">
    <location>
        <begin position="1071"/>
        <end position="1089"/>
    </location>
</feature>
<dbReference type="EMBL" id="CM000611">
    <property type="protein sequence ID" value="EEC48444.1"/>
    <property type="molecule type" value="Genomic_DNA"/>
</dbReference>